<protein>
    <submittedName>
        <fullName evidence="2">Uncharacterized protein</fullName>
    </submittedName>
</protein>
<comment type="caution">
    <text evidence="2">The sequence shown here is derived from an EMBL/GenBank/DDBJ whole genome shotgun (WGS) entry which is preliminary data.</text>
</comment>
<reference evidence="2 3" key="1">
    <citation type="submission" date="2021-06" db="EMBL/GenBank/DDBJ databases">
        <title>Caerostris extrusa draft genome.</title>
        <authorList>
            <person name="Kono N."/>
            <person name="Arakawa K."/>
        </authorList>
    </citation>
    <scope>NUCLEOTIDE SEQUENCE [LARGE SCALE GENOMIC DNA]</scope>
</reference>
<keyword evidence="3" id="KW-1185">Reference proteome</keyword>
<feature type="compositionally biased region" description="Polar residues" evidence="1">
    <location>
        <begin position="65"/>
        <end position="74"/>
    </location>
</feature>
<dbReference type="EMBL" id="BPLR01007398">
    <property type="protein sequence ID" value="GIY16676.1"/>
    <property type="molecule type" value="Genomic_DNA"/>
</dbReference>
<organism evidence="2 3">
    <name type="scientific">Caerostris extrusa</name>
    <name type="common">Bark spider</name>
    <name type="synonym">Caerostris bankana</name>
    <dbReference type="NCBI Taxonomy" id="172846"/>
    <lineage>
        <taxon>Eukaryota</taxon>
        <taxon>Metazoa</taxon>
        <taxon>Ecdysozoa</taxon>
        <taxon>Arthropoda</taxon>
        <taxon>Chelicerata</taxon>
        <taxon>Arachnida</taxon>
        <taxon>Araneae</taxon>
        <taxon>Araneomorphae</taxon>
        <taxon>Entelegynae</taxon>
        <taxon>Araneoidea</taxon>
        <taxon>Araneidae</taxon>
        <taxon>Caerostris</taxon>
    </lineage>
</organism>
<name>A0AAV4R8M2_CAEEX</name>
<proteinExistence type="predicted"/>
<feature type="region of interest" description="Disordered" evidence="1">
    <location>
        <begin position="57"/>
        <end position="89"/>
    </location>
</feature>
<accession>A0AAV4R8M2</accession>
<sequence>MESPTAVHYKDTVKPLDGTLRSFQMTDRICGSPHHGAVDASQVVVACIMNPPQYWKQPKQPWPQRWSSAASSQCPIDAPSHKGAGTHAEFQSQCLRPPVKPYSELEYCLLAARGSRQFVA</sequence>
<evidence type="ECO:0000256" key="1">
    <source>
        <dbReference type="SAM" id="MobiDB-lite"/>
    </source>
</evidence>
<gene>
    <name evidence="2" type="ORF">CEXT_72831</name>
</gene>
<dbReference type="Proteomes" id="UP001054945">
    <property type="component" value="Unassembled WGS sequence"/>
</dbReference>
<evidence type="ECO:0000313" key="3">
    <source>
        <dbReference type="Proteomes" id="UP001054945"/>
    </source>
</evidence>
<dbReference type="AlphaFoldDB" id="A0AAV4R8M2"/>
<evidence type="ECO:0000313" key="2">
    <source>
        <dbReference type="EMBL" id="GIY16676.1"/>
    </source>
</evidence>